<feature type="coiled-coil region" evidence="1">
    <location>
        <begin position="73"/>
        <end position="100"/>
    </location>
</feature>
<dbReference type="HOGENOM" id="CLU_2271845_0_0_0"/>
<name>A0A0S6VSI4_9BACT</name>
<protein>
    <recommendedName>
        <fullName evidence="2">Effector-associated domain-containing protein</fullName>
    </recommendedName>
</protein>
<evidence type="ECO:0000313" key="3">
    <source>
        <dbReference type="EMBL" id="GAK50295.1"/>
    </source>
</evidence>
<evidence type="ECO:0000256" key="1">
    <source>
        <dbReference type="SAM" id="Coils"/>
    </source>
</evidence>
<dbReference type="STRING" id="1499966.U14_01523"/>
<proteinExistence type="predicted"/>
<dbReference type="AlphaFoldDB" id="A0A0S6VSI4"/>
<gene>
    <name evidence="3" type="ORF">U14_01523</name>
</gene>
<keyword evidence="4" id="KW-1185">Reference proteome</keyword>
<dbReference type="Pfam" id="PF19961">
    <property type="entry name" value="EAD8"/>
    <property type="match status" value="1"/>
</dbReference>
<dbReference type="EMBL" id="DF820456">
    <property type="protein sequence ID" value="GAK50295.1"/>
    <property type="molecule type" value="Genomic_DNA"/>
</dbReference>
<feature type="domain" description="Effector-associated" evidence="2">
    <location>
        <begin position="3"/>
        <end position="58"/>
    </location>
</feature>
<dbReference type="InterPro" id="IPR045437">
    <property type="entry name" value="EAD8"/>
</dbReference>
<keyword evidence="1" id="KW-0175">Coiled coil</keyword>
<accession>A0A0S6VSI4</accession>
<evidence type="ECO:0000259" key="2">
    <source>
        <dbReference type="Pfam" id="PF19961"/>
    </source>
</evidence>
<dbReference type="Proteomes" id="UP000030700">
    <property type="component" value="Unassembled WGS sequence"/>
</dbReference>
<sequence length="102" mass="11403">MKKQILIEQAPAYFVPHLIDAACKFGASGGARHPLEMMLEAAKDGIGQNRQQHAEEMIFHLRSLVHAAKSAARYAVETELTGVENDLRRLENQLRLLDGRIP</sequence>
<reference evidence="3" key="1">
    <citation type="journal article" date="2015" name="PeerJ">
        <title>First genomic representation of candidate bacterial phylum KSB3 points to enhanced environmental sensing as a trigger of wastewater bulking.</title>
        <authorList>
            <person name="Sekiguchi Y."/>
            <person name="Ohashi A."/>
            <person name="Parks D.H."/>
            <person name="Yamauchi T."/>
            <person name="Tyson G.W."/>
            <person name="Hugenholtz P."/>
        </authorList>
    </citation>
    <scope>NUCLEOTIDE SEQUENCE [LARGE SCALE GENOMIC DNA]</scope>
</reference>
<organism evidence="3">
    <name type="scientific">Candidatus Moduliflexus flocculans</name>
    <dbReference type="NCBI Taxonomy" id="1499966"/>
    <lineage>
        <taxon>Bacteria</taxon>
        <taxon>Candidatus Moduliflexota</taxon>
        <taxon>Candidatus Moduliflexia</taxon>
        <taxon>Candidatus Moduliflexales</taxon>
        <taxon>Candidatus Moduliflexaceae</taxon>
    </lineage>
</organism>
<evidence type="ECO:0000313" key="4">
    <source>
        <dbReference type="Proteomes" id="UP000030700"/>
    </source>
</evidence>